<evidence type="ECO:0000256" key="16">
    <source>
        <dbReference type="ARBA" id="ARBA00056363"/>
    </source>
</evidence>
<dbReference type="STRING" id="158441.A0A226EF82"/>
<feature type="region of interest" description="Disordered" evidence="18">
    <location>
        <begin position="164"/>
        <end position="219"/>
    </location>
</feature>
<dbReference type="OrthoDB" id="430051at2759"/>
<dbReference type="FunFam" id="1.10.290.10:FF:000001">
    <property type="entry name" value="DNA topoisomerase"/>
    <property type="match status" value="1"/>
</dbReference>
<dbReference type="GO" id="GO:0006310">
    <property type="term" value="P:DNA recombination"/>
    <property type="evidence" value="ECO:0007669"/>
    <property type="project" value="TreeGrafter"/>
</dbReference>
<evidence type="ECO:0000256" key="18">
    <source>
        <dbReference type="SAM" id="MobiDB-lite"/>
    </source>
</evidence>
<evidence type="ECO:0000256" key="10">
    <source>
        <dbReference type="ARBA" id="ARBA00023015"/>
    </source>
</evidence>
<dbReference type="GO" id="GO:0003917">
    <property type="term" value="F:DNA topoisomerase type I (single strand cut, ATP-independent) activity"/>
    <property type="evidence" value="ECO:0007669"/>
    <property type="project" value="UniProtKB-EC"/>
</dbReference>
<dbReference type="InterPro" id="IPR034144">
    <property type="entry name" value="TOPRIM_TopoIII"/>
</dbReference>
<dbReference type="InterPro" id="IPR003601">
    <property type="entry name" value="Topo_IA_2"/>
</dbReference>
<comment type="catalytic activity">
    <reaction evidence="1">
        <text>ATP-independent breakage of single-stranded DNA, followed by passage and rejoining.</text>
        <dbReference type="EC" id="5.6.2.1"/>
    </reaction>
</comment>
<evidence type="ECO:0000256" key="4">
    <source>
        <dbReference type="ARBA" id="ARBA00009446"/>
    </source>
</evidence>
<dbReference type="InterPro" id="IPR036875">
    <property type="entry name" value="Znf_CCHC_sf"/>
</dbReference>
<feature type="compositionally biased region" description="Gly residues" evidence="18">
    <location>
        <begin position="1410"/>
        <end position="1431"/>
    </location>
</feature>
<feature type="compositionally biased region" description="Pro residues" evidence="18">
    <location>
        <begin position="1371"/>
        <end position="1388"/>
    </location>
</feature>
<dbReference type="GO" id="GO:0031422">
    <property type="term" value="C:RecQ family helicase-topoisomerase III complex"/>
    <property type="evidence" value="ECO:0007669"/>
    <property type="project" value="TreeGrafter"/>
</dbReference>
<dbReference type="Pfam" id="PF04905">
    <property type="entry name" value="NCD2"/>
    <property type="match status" value="1"/>
</dbReference>
<evidence type="ECO:0000256" key="17">
    <source>
        <dbReference type="PROSITE-ProRule" id="PRU01343"/>
    </source>
</evidence>
<dbReference type="InterPro" id="IPR023406">
    <property type="entry name" value="Topo_IA_AS"/>
</dbReference>
<protein>
    <recommendedName>
        <fullName evidence="5">DNA topoisomerase</fullName>
        <ecNumber evidence="5">5.6.2.1</ecNumber>
    </recommendedName>
</protein>
<dbReference type="Gene3D" id="2.70.20.10">
    <property type="entry name" value="Topoisomerase I, domain 3"/>
    <property type="match status" value="1"/>
</dbReference>
<dbReference type="Pfam" id="PF01751">
    <property type="entry name" value="Toprim"/>
    <property type="match status" value="1"/>
</dbReference>
<comment type="similarity">
    <text evidence="3">Belongs to the NAB family.</text>
</comment>
<keyword evidence="15" id="KW-0539">Nucleus</keyword>
<feature type="domain" description="Topo IA-type catalytic" evidence="21">
    <location>
        <begin position="930"/>
        <end position="1347"/>
    </location>
</feature>
<dbReference type="FunFam" id="3.40.50.140:FF:000003">
    <property type="entry name" value="DNA topoisomerase"/>
    <property type="match status" value="1"/>
</dbReference>
<feature type="compositionally biased region" description="Polar residues" evidence="18">
    <location>
        <begin position="1660"/>
        <end position="1670"/>
    </location>
</feature>
<reference evidence="22 23" key="1">
    <citation type="submission" date="2015-12" db="EMBL/GenBank/DDBJ databases">
        <title>The genome of Folsomia candida.</title>
        <authorList>
            <person name="Faddeeva A."/>
            <person name="Derks M.F."/>
            <person name="Anvar Y."/>
            <person name="Smit S."/>
            <person name="Van Straalen N."/>
            <person name="Roelofs D."/>
        </authorList>
    </citation>
    <scope>NUCLEOTIDE SEQUENCE [LARGE SCALE GENOMIC DNA]</scope>
    <source>
        <strain evidence="22 23">VU population</strain>
        <tissue evidence="22">Whole body</tissue>
    </source>
</reference>
<dbReference type="PROSITE" id="PS50880">
    <property type="entry name" value="TOPRIM"/>
    <property type="match status" value="1"/>
</dbReference>
<evidence type="ECO:0000256" key="1">
    <source>
        <dbReference type="ARBA" id="ARBA00000213"/>
    </source>
</evidence>
<dbReference type="InterPro" id="IPR003602">
    <property type="entry name" value="Topo_IA_DNA-bd_dom"/>
</dbReference>
<feature type="compositionally biased region" description="Low complexity" evidence="18">
    <location>
        <begin position="275"/>
        <end position="294"/>
    </location>
</feature>
<comment type="subcellular location">
    <subcellularLocation>
        <location evidence="2">Nucleus</location>
    </subcellularLocation>
</comment>
<dbReference type="Pfam" id="PF06839">
    <property type="entry name" value="Zn_ribbon_GRF"/>
    <property type="match status" value="1"/>
</dbReference>
<keyword evidence="6" id="KW-0678">Repressor</keyword>
<dbReference type="InterPro" id="IPR013825">
    <property type="entry name" value="Topo_IA_cen_sub2"/>
</dbReference>
<evidence type="ECO:0000256" key="12">
    <source>
        <dbReference type="ARBA" id="ARBA00023125"/>
    </source>
</evidence>
<dbReference type="GO" id="GO:0006265">
    <property type="term" value="P:DNA topological change"/>
    <property type="evidence" value="ECO:0007669"/>
    <property type="project" value="InterPro"/>
</dbReference>
<evidence type="ECO:0000259" key="21">
    <source>
        <dbReference type="PROSITE" id="PS52039"/>
    </source>
</evidence>
<feature type="region of interest" description="Disordered" evidence="18">
    <location>
        <begin position="361"/>
        <end position="385"/>
    </location>
</feature>
<proteinExistence type="inferred from homology"/>
<keyword evidence="8 17" id="KW-0863">Zinc-finger</keyword>
<dbReference type="Gene3D" id="1.10.460.10">
    <property type="entry name" value="Topoisomerase I, domain 2"/>
    <property type="match status" value="1"/>
</dbReference>
<evidence type="ECO:0000259" key="20">
    <source>
        <dbReference type="PROSITE" id="PS51999"/>
    </source>
</evidence>
<feature type="region of interest" description="Disordered" evidence="18">
    <location>
        <begin position="271"/>
        <end position="340"/>
    </location>
</feature>
<dbReference type="InterPro" id="IPR013824">
    <property type="entry name" value="Topo_IA_cen_sub1"/>
</dbReference>
<dbReference type="FunFam" id="1.10.460.10:FF:000020">
    <property type="entry name" value="DNA topoisomerase 3-alpha"/>
    <property type="match status" value="1"/>
</dbReference>
<dbReference type="InterPro" id="IPR006989">
    <property type="entry name" value="NAB_co-repressor_dom"/>
</dbReference>
<dbReference type="PANTHER" id="PTHR11390:SF21">
    <property type="entry name" value="DNA TOPOISOMERASE 3-ALPHA"/>
    <property type="match status" value="1"/>
</dbReference>
<gene>
    <name evidence="22" type="ORF">Fcan01_09449</name>
</gene>
<dbReference type="SMART" id="SM00493">
    <property type="entry name" value="TOPRIM"/>
    <property type="match status" value="1"/>
</dbReference>
<feature type="compositionally biased region" description="Polar residues" evidence="18">
    <location>
        <begin position="303"/>
        <end position="321"/>
    </location>
</feature>
<dbReference type="EC" id="5.6.2.1" evidence="5"/>
<dbReference type="PROSITE" id="PS00396">
    <property type="entry name" value="TOPO_IA_1"/>
    <property type="match status" value="1"/>
</dbReference>
<dbReference type="CDD" id="cd03362">
    <property type="entry name" value="TOPRIM_TopoIA_TopoIII"/>
    <property type="match status" value="1"/>
</dbReference>
<evidence type="ECO:0000256" key="14">
    <source>
        <dbReference type="ARBA" id="ARBA00023235"/>
    </source>
</evidence>
<organism evidence="22 23">
    <name type="scientific">Folsomia candida</name>
    <name type="common">Springtail</name>
    <dbReference type="NCBI Taxonomy" id="158441"/>
    <lineage>
        <taxon>Eukaryota</taxon>
        <taxon>Metazoa</taxon>
        <taxon>Ecdysozoa</taxon>
        <taxon>Arthropoda</taxon>
        <taxon>Hexapoda</taxon>
        <taxon>Collembola</taxon>
        <taxon>Entomobryomorpha</taxon>
        <taxon>Isotomoidea</taxon>
        <taxon>Isotomidae</taxon>
        <taxon>Proisotominae</taxon>
        <taxon>Folsomia</taxon>
    </lineage>
</organism>
<feature type="domain" description="GRF-type" evidence="20">
    <location>
        <begin position="1597"/>
        <end position="1641"/>
    </location>
</feature>
<dbReference type="InterPro" id="IPR006988">
    <property type="entry name" value="Nab_N"/>
</dbReference>
<feature type="region of interest" description="Disordered" evidence="18">
    <location>
        <begin position="732"/>
        <end position="756"/>
    </location>
</feature>
<dbReference type="CDD" id="cd00186">
    <property type="entry name" value="TOP1Ac"/>
    <property type="match status" value="1"/>
</dbReference>
<dbReference type="PRINTS" id="PR00417">
    <property type="entry name" value="PRTPISMRASEI"/>
</dbReference>
<dbReference type="PROSITE" id="PS52039">
    <property type="entry name" value="TOPO_IA_2"/>
    <property type="match status" value="1"/>
</dbReference>
<feature type="compositionally biased region" description="Gly residues" evidence="18">
    <location>
        <begin position="1675"/>
        <end position="1687"/>
    </location>
</feature>
<sequence length="1722" mass="189142">MLIRRELEIMEPSLGKSSGSKDQNKLVPTMGTARLPSAAVAPSIPVPVNEGQDVVPRKKGILRRVALTTIPRTDSELQLFRVLQRANLLSYFDVMIELGGDDVQQLCEAGEEEFLEIMALIGMASKPLHVRRLQKALQEWMSNPALFQTPVLPPGVPLIGAPPVGAARSSASSGSSNSNLLTPSPPSSASTGLAPQLMPTTIPTTRTSPSLPSSQQHQQVPIRPIPYHHSSGNGGPSGSAAAAMAIAAAAVQQHAAAMFFDTGNKHKLHIATTTNNSNGHHGHHSSNSNSPNGSLNMRPAHMSPTSNASVSTLQMNHSFSNGYHHHPPRHHQNMDRQQEKEVRIPVDQIIPSHFLEQRIRTASEPNSPAASESPSESGSSHSPVPFLQENELTKVIDAAEQMVKTLPPYVFEPQVPSKRKFSGDFEKVMRLSPNDPQRVEEVRKMSTVYGRADPNCSTHPNKRKFPKPLTMHEVCVNEAAAQLAKHVPALLTYRDELCALAKQVVRDAGLSNYSSNQTHNYAIAVNNNNSMSYMNQNQIYTGGYSKKNSSSSSSSNLELAGYLMGGGSLNGISSSNDSSVASKRVRMDAANGIEIQEYSRPPSNQSDIVPSDNADAMQITPIKNLPRRSPSEEHSSPLPLELVTVTTSANSSPRRRSSQSVSPPRRLSHETDDLHNNSYNKASNNSGVKTMSIPVSGGSINISHNNTVPFQNEFVRNIIQLRGDFVRYSSTGGQAKEDTCEGFPHQQDPDEGPSLPESVDVDQNVIMKVLNVAEKNDAAKRIAGLLSSGRAQMRNTYSKYNKIYAFPHNFRGRNCEIIMTSVSGHLLGYDFDDRFRKWHSCDPVELFDAPVVKSCGKDFKDILRTLEEQARQCNVLVIWTDCDREGEGIGFEIIDVCVAKNPRLEVFRAKFSEITPTSINRAWASLGPPNKQMSDAVDVRSELDLRIGAAFTRFQTLRLQRRFPALAERLVSYGSCQFPTLGFVVERYKAIQDFVQEDFWKIEVTHQIDGCSVDFNWARVKLFNKLAVQILYEKCMDNPNAKVIRVQSKPKHKWRPVALDTVEFEKLASRKLRISAKEAMKIAEKLYTQGIISYPRTETNIFPEGLDLRPLVNEQTASNQWGGFAQRVVQEGPNPRNGKKTDQAHPPIHPTKFDATLQGPEAKIYELIVRHFLACCSKDAEGRETTVEIEIAEERFVGHGLQVLHRNYLEVYIYEKWTDKELPHFQEGEIFRPTRIEMVESQTSPPNLLTEADLIALMEKHGIGTDATHAEHIETIKQRMYVGVQEGKFVPGQLGMGLVEGYDSMGFEMSKPNLRAELEADLKGICDGTKNPQRVLRDQVQKYKQVFIAATDQVRQLDAAVSKFLGAAPGNAPPPGNGPPRQPPPPAPRRGGGGGANSDDDDDDDPPGPGGGRGRGAGPRGGGSGAVGGGSNNFNRPTAPQGRGGTNGYPQPPTRPKVTLPVPSNSRPPPVVGNSSSNNFSSNSIVVVKCDCEIPKVLQMKSVQNARVTRTFWTCDDCGFYRKGDETKNPEPDTSYSTQSSSNYNNYNSSNSWSSTQRGGPVQQTNRFQSQNTTQRPTPSWSTQGDENEDDTGIPSCNCGEPTLSRTVRKEGPNIGRLFFACRKAMDDPAKCNFFKWDDEGIGAVKKPNNRAPQKDYQYQGGSSKFPTTKSAKRGTGGNYKGKGVGGPRKCSVCKEVGHTKRNCPVATMASGNMTDEEMNDY</sequence>
<evidence type="ECO:0000256" key="3">
    <source>
        <dbReference type="ARBA" id="ARBA00008864"/>
    </source>
</evidence>
<dbReference type="Pfam" id="PF01131">
    <property type="entry name" value="Topoisom_bac"/>
    <property type="match status" value="1"/>
</dbReference>
<evidence type="ECO:0000256" key="11">
    <source>
        <dbReference type="ARBA" id="ARBA00023029"/>
    </source>
</evidence>
<dbReference type="InterPro" id="IPR000380">
    <property type="entry name" value="Topo_IA"/>
</dbReference>
<dbReference type="Gene3D" id="1.20.120.2010">
    <property type="entry name" value="NAB conserved domain 2"/>
    <property type="match status" value="1"/>
</dbReference>
<evidence type="ECO:0000256" key="13">
    <source>
        <dbReference type="ARBA" id="ARBA00023163"/>
    </source>
</evidence>
<dbReference type="InterPro" id="IPR010666">
    <property type="entry name" value="Znf_GRF"/>
</dbReference>
<evidence type="ECO:0000256" key="8">
    <source>
        <dbReference type="ARBA" id="ARBA00022771"/>
    </source>
</evidence>
<evidence type="ECO:0000256" key="9">
    <source>
        <dbReference type="ARBA" id="ARBA00022833"/>
    </source>
</evidence>
<dbReference type="GO" id="GO:0003712">
    <property type="term" value="F:transcription coregulator activity"/>
    <property type="evidence" value="ECO:0007669"/>
    <property type="project" value="InterPro"/>
</dbReference>
<dbReference type="InterPro" id="IPR023405">
    <property type="entry name" value="Topo_IA_core_domain"/>
</dbReference>
<keyword evidence="7" id="KW-0479">Metal-binding</keyword>
<dbReference type="Proteomes" id="UP000198287">
    <property type="component" value="Unassembled WGS sequence"/>
</dbReference>
<feature type="compositionally biased region" description="Low complexity" evidence="18">
    <location>
        <begin position="362"/>
        <end position="385"/>
    </location>
</feature>
<dbReference type="PROSITE" id="PS51999">
    <property type="entry name" value="ZF_GRF"/>
    <property type="match status" value="1"/>
</dbReference>
<feature type="region of interest" description="Disordered" evidence="18">
    <location>
        <begin position="1523"/>
        <end position="1608"/>
    </location>
</feature>
<comment type="function">
    <text evidence="16">Releases the supercoiling and torsional tension of DNA introduced during the DNA replication and transcription by transiently cleaving and rejoining one strand of the DNA duplex. Introduces a single-strand break via transesterification at a target site in duplex DNA. The scissile phosphodiester is attacked by the catalytic tyrosine of the enzyme, resulting in the formation of a DNA-(5'-phosphotyrosyl)-enzyme intermediate and the expulsion of a 3'-OH DNA strand. The free DNA strand than undergoes passage around the unbroken strand thus removing DNA supercoils. Finally, in the religation step, the DNA 3'-OH attacks the covalent intermediate to expel the active-site tyrosine and restore the DNA phosphodiester backbone. Weakly relaxes negative supercoils and displays a distinct preference for binding single-stranded DNA.</text>
</comment>
<keyword evidence="13" id="KW-0804">Transcription</keyword>
<evidence type="ECO:0000259" key="19">
    <source>
        <dbReference type="PROSITE" id="PS50880"/>
    </source>
</evidence>
<feature type="domain" description="Toprim" evidence="19">
    <location>
        <begin position="768"/>
        <end position="912"/>
    </location>
</feature>
<dbReference type="InterPro" id="IPR006171">
    <property type="entry name" value="TOPRIM_dom"/>
</dbReference>
<dbReference type="Gene3D" id="3.40.50.140">
    <property type="match status" value="1"/>
</dbReference>
<dbReference type="GO" id="GO:0006281">
    <property type="term" value="P:DNA repair"/>
    <property type="evidence" value="ECO:0007669"/>
    <property type="project" value="TreeGrafter"/>
</dbReference>
<keyword evidence="23" id="KW-1185">Reference proteome</keyword>
<feature type="compositionally biased region" description="Polar residues" evidence="18">
    <location>
        <begin position="676"/>
        <end position="687"/>
    </location>
</feature>
<dbReference type="GO" id="GO:0045892">
    <property type="term" value="P:negative regulation of DNA-templated transcription"/>
    <property type="evidence" value="ECO:0007669"/>
    <property type="project" value="InterPro"/>
</dbReference>
<feature type="region of interest" description="Disordered" evidence="18">
    <location>
        <begin position="1365"/>
        <end position="1480"/>
    </location>
</feature>
<dbReference type="GO" id="GO:0008270">
    <property type="term" value="F:zinc ion binding"/>
    <property type="evidence" value="ECO:0007669"/>
    <property type="project" value="UniProtKB-KW"/>
</dbReference>
<feature type="compositionally biased region" description="Polar residues" evidence="18">
    <location>
        <begin position="1562"/>
        <end position="1585"/>
    </location>
</feature>
<evidence type="ECO:0000256" key="5">
    <source>
        <dbReference type="ARBA" id="ARBA00012891"/>
    </source>
</evidence>
<keyword evidence="10" id="KW-0805">Transcription regulation</keyword>
<evidence type="ECO:0000256" key="7">
    <source>
        <dbReference type="ARBA" id="ARBA00022723"/>
    </source>
</evidence>
<comment type="similarity">
    <text evidence="4">Belongs to the type IA topoisomerase family.</text>
</comment>
<dbReference type="InterPro" id="IPR038398">
    <property type="entry name" value="NCD2_sf"/>
</dbReference>
<feature type="compositionally biased region" description="Low complexity" evidence="18">
    <location>
        <begin position="1534"/>
        <end position="1556"/>
    </location>
</feature>
<dbReference type="InterPro" id="IPR013826">
    <property type="entry name" value="Topo_IA_cen_sub3"/>
</dbReference>
<keyword evidence="12" id="KW-0238">DNA-binding</keyword>
<dbReference type="SUPFAM" id="SSF56712">
    <property type="entry name" value="Prokaryotic type I DNA topoisomerase"/>
    <property type="match status" value="1"/>
</dbReference>
<dbReference type="EMBL" id="LNIX01000004">
    <property type="protein sequence ID" value="OXA56202.1"/>
    <property type="molecule type" value="Genomic_DNA"/>
</dbReference>
<dbReference type="InterPro" id="IPR013497">
    <property type="entry name" value="Topo_IA_cen"/>
</dbReference>
<dbReference type="GO" id="GO:0005634">
    <property type="term" value="C:nucleus"/>
    <property type="evidence" value="ECO:0007669"/>
    <property type="project" value="UniProtKB-SubCell"/>
</dbReference>
<evidence type="ECO:0000313" key="23">
    <source>
        <dbReference type="Proteomes" id="UP000198287"/>
    </source>
</evidence>
<keyword evidence="9" id="KW-0862">Zinc</keyword>
<feature type="region of interest" description="Disordered" evidence="18">
    <location>
        <begin position="1646"/>
        <end position="1689"/>
    </location>
</feature>
<feature type="region of interest" description="Disordered" evidence="18">
    <location>
        <begin position="622"/>
        <end position="687"/>
    </location>
</feature>
<comment type="caution">
    <text evidence="22">The sequence shown here is derived from an EMBL/GenBank/DDBJ whole genome shotgun (WGS) entry which is preliminary data.</text>
</comment>
<dbReference type="SUPFAM" id="SSF57756">
    <property type="entry name" value="Retrovirus zinc finger-like domains"/>
    <property type="match status" value="1"/>
</dbReference>
<dbReference type="Gene3D" id="1.10.290.10">
    <property type="entry name" value="Topoisomerase I, domain 4"/>
    <property type="match status" value="1"/>
</dbReference>
<dbReference type="SMART" id="SM00436">
    <property type="entry name" value="TOP1Bc"/>
    <property type="match status" value="1"/>
</dbReference>
<dbReference type="Pfam" id="PF04904">
    <property type="entry name" value="SAM_NCD1"/>
    <property type="match status" value="1"/>
</dbReference>
<evidence type="ECO:0000256" key="6">
    <source>
        <dbReference type="ARBA" id="ARBA00022491"/>
    </source>
</evidence>
<accession>A0A226EF82</accession>
<keyword evidence="14 22" id="KW-0413">Isomerase</keyword>
<evidence type="ECO:0000313" key="22">
    <source>
        <dbReference type="EMBL" id="OXA56202.1"/>
    </source>
</evidence>
<name>A0A226EF82_FOLCA</name>
<keyword evidence="11" id="KW-0799">Topoisomerase</keyword>
<dbReference type="PANTHER" id="PTHR11390">
    <property type="entry name" value="PROKARYOTIC DNA TOPOISOMERASE"/>
    <property type="match status" value="1"/>
</dbReference>
<dbReference type="SMART" id="SM00437">
    <property type="entry name" value="TOP1Ac"/>
    <property type="match status" value="1"/>
</dbReference>
<dbReference type="GO" id="GO:0003677">
    <property type="term" value="F:DNA binding"/>
    <property type="evidence" value="ECO:0007669"/>
    <property type="project" value="UniProtKB-KW"/>
</dbReference>
<evidence type="ECO:0000256" key="2">
    <source>
        <dbReference type="ARBA" id="ARBA00004123"/>
    </source>
</evidence>
<evidence type="ECO:0000256" key="15">
    <source>
        <dbReference type="ARBA" id="ARBA00023242"/>
    </source>
</evidence>